<evidence type="ECO:0000256" key="10">
    <source>
        <dbReference type="SAM" id="MobiDB-lite"/>
    </source>
</evidence>
<keyword evidence="13" id="KW-1185">Reference proteome</keyword>
<evidence type="ECO:0000256" key="9">
    <source>
        <dbReference type="ARBA" id="ARBA00023136"/>
    </source>
</evidence>
<evidence type="ECO:0000313" key="13">
    <source>
        <dbReference type="Proteomes" id="UP001147733"/>
    </source>
</evidence>
<feature type="compositionally biased region" description="Polar residues" evidence="10">
    <location>
        <begin position="138"/>
        <end position="148"/>
    </location>
</feature>
<comment type="subcellular location">
    <subcellularLocation>
        <location evidence="1">Endoplasmic reticulum membrane</location>
        <topology evidence="1">Single-pass type IV membrane protein</topology>
    </subcellularLocation>
</comment>
<comment type="similarity">
    <text evidence="2">Belongs to the USE1 family.</text>
</comment>
<organism evidence="12 13">
    <name type="scientific">Penicillium citrinum</name>
    <dbReference type="NCBI Taxonomy" id="5077"/>
    <lineage>
        <taxon>Eukaryota</taxon>
        <taxon>Fungi</taxon>
        <taxon>Dikarya</taxon>
        <taxon>Ascomycota</taxon>
        <taxon>Pezizomycotina</taxon>
        <taxon>Eurotiomycetes</taxon>
        <taxon>Eurotiomycetidae</taxon>
        <taxon>Eurotiales</taxon>
        <taxon>Aspergillaceae</taxon>
        <taxon>Penicillium</taxon>
    </lineage>
</organism>
<feature type="compositionally biased region" description="Low complexity" evidence="10">
    <location>
        <begin position="158"/>
        <end position="187"/>
    </location>
</feature>
<comment type="caution">
    <text evidence="12">The sequence shown here is derived from an EMBL/GenBank/DDBJ whole genome shotgun (WGS) entry which is preliminary data.</text>
</comment>
<evidence type="ECO:0000256" key="3">
    <source>
        <dbReference type="ARBA" id="ARBA00022448"/>
    </source>
</evidence>
<dbReference type="GO" id="GO:0005484">
    <property type="term" value="F:SNAP receptor activity"/>
    <property type="evidence" value="ECO:0007669"/>
    <property type="project" value="TreeGrafter"/>
</dbReference>
<dbReference type="RefSeq" id="XP_056498801.1">
    <property type="nucleotide sequence ID" value="XM_056647250.1"/>
</dbReference>
<proteinExistence type="inferred from homology"/>
<gene>
    <name evidence="12" type="ORF">N7469_008332</name>
</gene>
<keyword evidence="9 11" id="KW-0472">Membrane</keyword>
<evidence type="ECO:0000256" key="7">
    <source>
        <dbReference type="ARBA" id="ARBA00022927"/>
    </source>
</evidence>
<feature type="region of interest" description="Disordered" evidence="10">
    <location>
        <begin position="138"/>
        <end position="234"/>
    </location>
</feature>
<dbReference type="Pfam" id="PF09753">
    <property type="entry name" value="Use1"/>
    <property type="match status" value="1"/>
</dbReference>
<evidence type="ECO:0000256" key="2">
    <source>
        <dbReference type="ARBA" id="ARBA00007891"/>
    </source>
</evidence>
<keyword evidence="7" id="KW-0653">Protein transport</keyword>
<dbReference type="GO" id="GO:0006890">
    <property type="term" value="P:retrograde vesicle-mediated transport, Golgi to endoplasmic reticulum"/>
    <property type="evidence" value="ECO:0007669"/>
    <property type="project" value="TreeGrafter"/>
</dbReference>
<evidence type="ECO:0000256" key="6">
    <source>
        <dbReference type="ARBA" id="ARBA00022892"/>
    </source>
</evidence>
<evidence type="ECO:0000256" key="4">
    <source>
        <dbReference type="ARBA" id="ARBA00022692"/>
    </source>
</evidence>
<keyword evidence="8 11" id="KW-1133">Transmembrane helix</keyword>
<dbReference type="GeneID" id="81386417"/>
<reference evidence="12" key="2">
    <citation type="journal article" date="2023" name="IMA Fungus">
        <title>Comparative genomic study of the Penicillium genus elucidates a diverse pangenome and 15 lateral gene transfer events.</title>
        <authorList>
            <person name="Petersen C."/>
            <person name="Sorensen T."/>
            <person name="Nielsen M.R."/>
            <person name="Sondergaard T.E."/>
            <person name="Sorensen J.L."/>
            <person name="Fitzpatrick D.A."/>
            <person name="Frisvad J.C."/>
            <person name="Nielsen K.L."/>
        </authorList>
    </citation>
    <scope>NUCLEOTIDE SEQUENCE</scope>
    <source>
        <strain evidence="12">IBT 23319</strain>
    </source>
</reference>
<dbReference type="Proteomes" id="UP001147733">
    <property type="component" value="Unassembled WGS sequence"/>
</dbReference>
<dbReference type="EMBL" id="JAPQKT010000007">
    <property type="protein sequence ID" value="KAJ5224829.1"/>
    <property type="molecule type" value="Genomic_DNA"/>
</dbReference>
<evidence type="ECO:0008006" key="14">
    <source>
        <dbReference type="Google" id="ProtNLM"/>
    </source>
</evidence>
<accession>A0A9W9NUC3</accession>
<dbReference type="InterPro" id="IPR019150">
    <property type="entry name" value="Vesicle_transport_protein_Use1"/>
</dbReference>
<feature type="compositionally biased region" description="Basic and acidic residues" evidence="10">
    <location>
        <begin position="212"/>
        <end position="226"/>
    </location>
</feature>
<keyword evidence="6" id="KW-0931">ER-Golgi transport</keyword>
<dbReference type="PANTHER" id="PTHR13050">
    <property type="entry name" value="USE1-LIKE PROTEIN"/>
    <property type="match status" value="1"/>
</dbReference>
<protein>
    <recommendedName>
        <fullName evidence="14">Synaptobrevin</fullName>
    </recommendedName>
</protein>
<reference evidence="12" key="1">
    <citation type="submission" date="2022-11" db="EMBL/GenBank/DDBJ databases">
        <authorList>
            <person name="Petersen C."/>
        </authorList>
    </citation>
    <scope>NUCLEOTIDE SEQUENCE</scope>
    <source>
        <strain evidence="12">IBT 23319</strain>
    </source>
</reference>
<sequence>MAVSAFPSVEDSPDLTLLNVARLFTRLEYNLLSPGAELRTIRNSELQRIRVTKPWQNVEYARSLLSQLERSLPQLKQLDRRHEAQTEIARDRSLLKRIQIILDGEDLCVDENDGADDEVDDEWKELLSKPIVEKTVSSPEINVTQSQTPKKETEFESTKTPATTAIANTTANIVTATPTAPSEPTSTLRNRHTPTNPSPREPSARSTGRNTSPHDPKEAAEKALDEDRNEQEDLTSSLISMASQLKSHSQTFQETLENEKDALERAALGMDKTSSTMEAAGKRMGMLRRMTEGKGWWGRMMLYAWIFGLWIVAILIVFVGPKLRF</sequence>
<name>A0A9W9NUC3_PENCI</name>
<dbReference type="GO" id="GO:0005789">
    <property type="term" value="C:endoplasmic reticulum membrane"/>
    <property type="evidence" value="ECO:0007669"/>
    <property type="project" value="UniProtKB-SubCell"/>
</dbReference>
<evidence type="ECO:0000256" key="8">
    <source>
        <dbReference type="ARBA" id="ARBA00022989"/>
    </source>
</evidence>
<keyword evidence="3" id="KW-0813">Transport</keyword>
<evidence type="ECO:0000256" key="11">
    <source>
        <dbReference type="SAM" id="Phobius"/>
    </source>
</evidence>
<dbReference type="OrthoDB" id="3231855at2759"/>
<evidence type="ECO:0000256" key="1">
    <source>
        <dbReference type="ARBA" id="ARBA00004163"/>
    </source>
</evidence>
<evidence type="ECO:0000313" key="12">
    <source>
        <dbReference type="EMBL" id="KAJ5224829.1"/>
    </source>
</evidence>
<dbReference type="GO" id="GO:0015031">
    <property type="term" value="P:protein transport"/>
    <property type="evidence" value="ECO:0007669"/>
    <property type="project" value="UniProtKB-KW"/>
</dbReference>
<keyword evidence="4 11" id="KW-0812">Transmembrane</keyword>
<keyword evidence="5" id="KW-0256">Endoplasmic reticulum</keyword>
<dbReference type="GO" id="GO:0031201">
    <property type="term" value="C:SNARE complex"/>
    <property type="evidence" value="ECO:0007669"/>
    <property type="project" value="TreeGrafter"/>
</dbReference>
<dbReference type="PANTHER" id="PTHR13050:SF7">
    <property type="entry name" value="VESICLE TRANSPORT PROTEIN USE1"/>
    <property type="match status" value="1"/>
</dbReference>
<dbReference type="AlphaFoldDB" id="A0A9W9NUC3"/>
<feature type="transmembrane region" description="Helical" evidence="11">
    <location>
        <begin position="296"/>
        <end position="319"/>
    </location>
</feature>
<evidence type="ECO:0000256" key="5">
    <source>
        <dbReference type="ARBA" id="ARBA00022824"/>
    </source>
</evidence>